<proteinExistence type="inferred from homology"/>
<keyword evidence="4 6" id="KW-0732">Signal</keyword>
<sequence>MKKKLSLLLLTFVLAVLAACGNTEKSNAEADSSKNSEEPAEIKVTHELGEDTVPVNPKKVVAFDFGVLDTLEKLGIEVAGVPQANIPPYLSKYEDSKYANVGSLKEPDFEAISELSPDVIFISGRQSAAYEELKKIAPTVYVGVDTTDYMNSFKHNMNLIGDIFDKKQEVADELAKIEEDIAAINEKAKTIDGKSLIVLVNDGSLSAYGKNSRFGIIHDVLGLAPADENIEASTHGQKVTFEYLAEKNPAYLFVIDRGAVVGGESSGEKTLDNKLVNGIDAAKNDHIIYLDPNYWYLSGGGLLSTSEMVKEISEAISE</sequence>
<evidence type="ECO:0000256" key="4">
    <source>
        <dbReference type="ARBA" id="ARBA00022729"/>
    </source>
</evidence>
<dbReference type="Proteomes" id="UP001465426">
    <property type="component" value="Unassembled WGS sequence"/>
</dbReference>
<dbReference type="InterPro" id="IPR002491">
    <property type="entry name" value="ABC_transptr_periplasmic_BD"/>
</dbReference>
<comment type="subcellular location">
    <subcellularLocation>
        <location evidence="1">Cell membrane</location>
        <topology evidence="1">Lipid-anchor</topology>
    </subcellularLocation>
</comment>
<dbReference type="RefSeq" id="WP_031536252.1">
    <property type="nucleotide sequence ID" value="NZ_JBBMFN010000019.1"/>
</dbReference>
<dbReference type="PROSITE" id="PS51257">
    <property type="entry name" value="PROKAR_LIPOPROTEIN"/>
    <property type="match status" value="1"/>
</dbReference>
<dbReference type="Pfam" id="PF01497">
    <property type="entry name" value="Peripla_BP_2"/>
    <property type="match status" value="1"/>
</dbReference>
<keyword evidence="5" id="KW-0175">Coiled coil</keyword>
<feature type="domain" description="Fe/B12 periplasmic-binding" evidence="7">
    <location>
        <begin position="59"/>
        <end position="318"/>
    </location>
</feature>
<comment type="caution">
    <text evidence="8">The sequence shown here is derived from an EMBL/GenBank/DDBJ whole genome shotgun (WGS) entry which is preliminary data.</text>
</comment>
<evidence type="ECO:0000256" key="6">
    <source>
        <dbReference type="SAM" id="SignalP"/>
    </source>
</evidence>
<keyword evidence="3" id="KW-0813">Transport</keyword>
<evidence type="ECO:0000256" key="1">
    <source>
        <dbReference type="ARBA" id="ARBA00004193"/>
    </source>
</evidence>
<evidence type="ECO:0000256" key="5">
    <source>
        <dbReference type="SAM" id="Coils"/>
    </source>
</evidence>
<dbReference type="EMBL" id="JBBMFN010000019">
    <property type="protein sequence ID" value="MEQ2465988.1"/>
    <property type="molecule type" value="Genomic_DNA"/>
</dbReference>
<keyword evidence="9" id="KW-1185">Reference proteome</keyword>
<feature type="signal peptide" evidence="6">
    <location>
        <begin position="1"/>
        <end position="18"/>
    </location>
</feature>
<evidence type="ECO:0000256" key="3">
    <source>
        <dbReference type="ARBA" id="ARBA00022448"/>
    </source>
</evidence>
<dbReference type="InterPro" id="IPR051313">
    <property type="entry name" value="Bact_iron-sidero_bind"/>
</dbReference>
<dbReference type="CDD" id="cd01140">
    <property type="entry name" value="FatB"/>
    <property type="match status" value="1"/>
</dbReference>
<protein>
    <submittedName>
        <fullName evidence="8">Siderophore ABC transporter substrate-binding protein</fullName>
    </submittedName>
</protein>
<dbReference type="Gene3D" id="3.40.50.1980">
    <property type="entry name" value="Nitrogenase molybdenum iron protein domain"/>
    <property type="match status" value="2"/>
</dbReference>
<accession>A0ABV1EY03</accession>
<evidence type="ECO:0000259" key="7">
    <source>
        <dbReference type="PROSITE" id="PS50983"/>
    </source>
</evidence>
<comment type="similarity">
    <text evidence="2">Belongs to the bacterial solute-binding protein 8 family.</text>
</comment>
<reference evidence="8 9" key="1">
    <citation type="submission" date="2024-03" db="EMBL/GenBank/DDBJ databases">
        <title>Human intestinal bacterial collection.</title>
        <authorList>
            <person name="Pauvert C."/>
            <person name="Hitch T.C.A."/>
            <person name="Clavel T."/>
        </authorList>
    </citation>
    <scope>NUCLEOTIDE SEQUENCE [LARGE SCALE GENOMIC DNA]</scope>
    <source>
        <strain evidence="8 9">CLA-SR-H024</strain>
    </source>
</reference>
<name>A0ABV1EY03_9BACI</name>
<dbReference type="SUPFAM" id="SSF53807">
    <property type="entry name" value="Helical backbone' metal receptor"/>
    <property type="match status" value="1"/>
</dbReference>
<organism evidence="8 9">
    <name type="scientific">Niallia hominis</name>
    <dbReference type="NCBI Taxonomy" id="3133173"/>
    <lineage>
        <taxon>Bacteria</taxon>
        <taxon>Bacillati</taxon>
        <taxon>Bacillota</taxon>
        <taxon>Bacilli</taxon>
        <taxon>Bacillales</taxon>
        <taxon>Bacillaceae</taxon>
        <taxon>Niallia</taxon>
    </lineage>
</organism>
<gene>
    <name evidence="8" type="ORF">WMO63_09955</name>
</gene>
<evidence type="ECO:0000313" key="8">
    <source>
        <dbReference type="EMBL" id="MEQ2465988.1"/>
    </source>
</evidence>
<dbReference type="InterPro" id="IPR033870">
    <property type="entry name" value="FatB"/>
</dbReference>
<dbReference type="PANTHER" id="PTHR30532:SF28">
    <property type="entry name" value="PETROBACTIN-BINDING PROTEIN YCLQ"/>
    <property type="match status" value="1"/>
</dbReference>
<dbReference type="PROSITE" id="PS50983">
    <property type="entry name" value="FE_B12_PBP"/>
    <property type="match status" value="1"/>
</dbReference>
<evidence type="ECO:0000313" key="9">
    <source>
        <dbReference type="Proteomes" id="UP001465426"/>
    </source>
</evidence>
<dbReference type="PANTHER" id="PTHR30532">
    <property type="entry name" value="IRON III DICITRATE-BINDING PERIPLASMIC PROTEIN"/>
    <property type="match status" value="1"/>
</dbReference>
<evidence type="ECO:0000256" key="2">
    <source>
        <dbReference type="ARBA" id="ARBA00008814"/>
    </source>
</evidence>
<feature type="coiled-coil region" evidence="5">
    <location>
        <begin position="167"/>
        <end position="194"/>
    </location>
</feature>
<feature type="chain" id="PRO_5045963985" evidence="6">
    <location>
        <begin position="19"/>
        <end position="318"/>
    </location>
</feature>